<reference evidence="1 3" key="1">
    <citation type="submission" date="2019-12" db="EMBL/GenBank/DDBJ databases">
        <title>Whole genome shotgun sequence of Streptomyces libani subsp. libani NBRC 13452.</title>
        <authorList>
            <person name="Ichikawa N."/>
            <person name="Kimura A."/>
            <person name="Kitahashi Y."/>
            <person name="Komaki H."/>
            <person name="Tamura T."/>
        </authorList>
    </citation>
    <scope>NUCLEOTIDE SEQUENCE [LARGE SCALE GENOMIC DNA]</scope>
    <source>
        <strain evidence="1 3">NBRC 13452</strain>
    </source>
</reference>
<dbReference type="Proteomes" id="UP000429552">
    <property type="component" value="Unassembled WGS sequence"/>
</dbReference>
<dbReference type="Proteomes" id="UP001210609">
    <property type="component" value="Chromosome"/>
</dbReference>
<gene>
    <name evidence="1" type="ORF">Sliba_05230</name>
    <name evidence="2" type="ORF">STRLI_000593</name>
</gene>
<dbReference type="EMBL" id="CP114202">
    <property type="protein sequence ID" value="WAT94921.1"/>
    <property type="molecule type" value="Genomic_DNA"/>
</dbReference>
<reference evidence="2 4" key="2">
    <citation type="submission" date="2022-12" db="EMBL/GenBank/DDBJ databases">
        <authorList>
            <person name="Ruckert C."/>
            <person name="Busche T."/>
            <person name="Kalinowski J."/>
            <person name="Wittmann C."/>
        </authorList>
    </citation>
    <scope>NUCLEOTIDE SEQUENCE [LARGE SCALE GENOMIC DNA]</scope>
    <source>
        <strain evidence="2 4">DSM 40555</strain>
    </source>
</reference>
<keyword evidence="4" id="KW-1185">Reference proteome</keyword>
<evidence type="ECO:0000313" key="1">
    <source>
        <dbReference type="EMBL" id="GFE20070.1"/>
    </source>
</evidence>
<evidence type="ECO:0000313" key="3">
    <source>
        <dbReference type="Proteomes" id="UP000429552"/>
    </source>
</evidence>
<dbReference type="AlphaFoldDB" id="A0A640TA72"/>
<sequence>MPKNRPSDKNQAANEAIGRWIDACRTHGETSADADAALLTVEDEVIKRHNGDA</sequence>
<protein>
    <submittedName>
        <fullName evidence="1">Uncharacterized protein</fullName>
    </submittedName>
</protein>
<proteinExistence type="predicted"/>
<name>A0A640TA72_STRNI</name>
<dbReference type="EMBL" id="BLIP01000001">
    <property type="protein sequence ID" value="GFE20070.1"/>
    <property type="molecule type" value="Genomic_DNA"/>
</dbReference>
<evidence type="ECO:0000313" key="4">
    <source>
        <dbReference type="Proteomes" id="UP001210609"/>
    </source>
</evidence>
<evidence type="ECO:0000313" key="2">
    <source>
        <dbReference type="EMBL" id="WAT94921.1"/>
    </source>
</evidence>
<organism evidence="1 3">
    <name type="scientific">Streptomyces nigrescens</name>
    <dbReference type="NCBI Taxonomy" id="1920"/>
    <lineage>
        <taxon>Bacteria</taxon>
        <taxon>Bacillati</taxon>
        <taxon>Actinomycetota</taxon>
        <taxon>Actinomycetes</taxon>
        <taxon>Kitasatosporales</taxon>
        <taxon>Streptomycetaceae</taxon>
        <taxon>Streptomyces</taxon>
    </lineage>
</organism>
<dbReference type="RefSeq" id="WP_159484097.1">
    <property type="nucleotide sequence ID" value="NZ_BLIP01000001.1"/>
</dbReference>
<accession>A0A640TA72</accession>